<accession>A0A317SEA9</accession>
<evidence type="ECO:0000313" key="3">
    <source>
        <dbReference type="Proteomes" id="UP000246991"/>
    </source>
</evidence>
<evidence type="ECO:0000256" key="1">
    <source>
        <dbReference type="SAM" id="MobiDB-lite"/>
    </source>
</evidence>
<name>A0A317SEA9_9PEZI</name>
<feature type="compositionally biased region" description="Low complexity" evidence="1">
    <location>
        <begin position="15"/>
        <end position="33"/>
    </location>
</feature>
<dbReference type="OrthoDB" id="5413994at2759"/>
<reference evidence="2 3" key="1">
    <citation type="submission" date="2018-03" db="EMBL/GenBank/DDBJ databases">
        <title>Genomes of Pezizomycetes fungi and the evolution of truffles.</title>
        <authorList>
            <person name="Murat C."/>
            <person name="Payen T."/>
            <person name="Noel B."/>
            <person name="Kuo A."/>
            <person name="Martin F.M."/>
        </authorList>
    </citation>
    <scope>NUCLEOTIDE SEQUENCE [LARGE SCALE GENOMIC DNA]</scope>
    <source>
        <strain evidence="2">091103-1</strain>
    </source>
</reference>
<dbReference type="EMBL" id="PYWC01000127">
    <property type="protein sequence ID" value="PWW71950.1"/>
    <property type="molecule type" value="Genomic_DNA"/>
</dbReference>
<keyword evidence="3" id="KW-1185">Reference proteome</keyword>
<sequence>MAEAIERPHSPPDTGPTAASAPASAAPPSLDTTQRGRVDIASSSSPRAASPIATIASLIQRFQNETQLNSYLLSLSKAELAAIIISEAGKSSSSSSSTTVPPAPESNKYAHCVYCHEIFDKEYNVGCQVKHHGHIEEIDYDTSEFTCCGLSLDYTDYDSQCHAAPEDEEPYCYEGGHRDRLINQEDRVEGTWWQGWEKSRRTCSDMGCRGMVNPKKRR</sequence>
<dbReference type="AlphaFoldDB" id="A0A317SEA9"/>
<feature type="compositionally biased region" description="Basic and acidic residues" evidence="1">
    <location>
        <begin position="1"/>
        <end position="10"/>
    </location>
</feature>
<protein>
    <recommendedName>
        <fullName evidence="4">C2H2-type domain-containing protein</fullName>
    </recommendedName>
</protein>
<feature type="region of interest" description="Disordered" evidence="1">
    <location>
        <begin position="1"/>
        <end position="45"/>
    </location>
</feature>
<comment type="caution">
    <text evidence="2">The sequence shown here is derived from an EMBL/GenBank/DDBJ whole genome shotgun (WGS) entry which is preliminary data.</text>
</comment>
<evidence type="ECO:0008006" key="4">
    <source>
        <dbReference type="Google" id="ProtNLM"/>
    </source>
</evidence>
<evidence type="ECO:0000313" key="2">
    <source>
        <dbReference type="EMBL" id="PWW71950.1"/>
    </source>
</evidence>
<gene>
    <name evidence="2" type="ORF">C7212DRAFT_348661</name>
</gene>
<dbReference type="Proteomes" id="UP000246991">
    <property type="component" value="Unassembled WGS sequence"/>
</dbReference>
<proteinExistence type="predicted"/>
<organism evidence="2 3">
    <name type="scientific">Tuber magnatum</name>
    <name type="common">white Piedmont truffle</name>
    <dbReference type="NCBI Taxonomy" id="42249"/>
    <lineage>
        <taxon>Eukaryota</taxon>
        <taxon>Fungi</taxon>
        <taxon>Dikarya</taxon>
        <taxon>Ascomycota</taxon>
        <taxon>Pezizomycotina</taxon>
        <taxon>Pezizomycetes</taxon>
        <taxon>Pezizales</taxon>
        <taxon>Tuberaceae</taxon>
        <taxon>Tuber</taxon>
    </lineage>
</organism>